<gene>
    <name evidence="1" type="ORF">AR543_19765</name>
</gene>
<reference evidence="2" key="1">
    <citation type="submission" date="2015-10" db="EMBL/GenBank/DDBJ databases">
        <title>Genome of Paenibacillus bovis sp. nov.</title>
        <authorList>
            <person name="Wu Z."/>
            <person name="Gao C."/>
            <person name="Liu Z."/>
            <person name="Zheng H."/>
        </authorList>
    </citation>
    <scope>NUCLEOTIDE SEQUENCE [LARGE SCALE GENOMIC DNA]</scope>
    <source>
        <strain evidence="2">BD3526</strain>
    </source>
</reference>
<dbReference type="STRING" id="1616788.AR543_19765"/>
<dbReference type="AlphaFoldDB" id="A0A172ZKB0"/>
<dbReference type="Pfam" id="PF13797">
    <property type="entry name" value="Post_transc_reg"/>
    <property type="match status" value="1"/>
</dbReference>
<dbReference type="EMBL" id="CP013023">
    <property type="protein sequence ID" value="ANF98038.1"/>
    <property type="molecule type" value="Genomic_DNA"/>
</dbReference>
<protein>
    <recommendedName>
        <fullName evidence="3">Post-transcriptional regulator</fullName>
    </recommendedName>
</protein>
<organism evidence="1 2">
    <name type="scientific">Paenibacillus bovis</name>
    <dbReference type="NCBI Taxonomy" id="1616788"/>
    <lineage>
        <taxon>Bacteria</taxon>
        <taxon>Bacillati</taxon>
        <taxon>Bacillota</taxon>
        <taxon>Bacilli</taxon>
        <taxon>Bacillales</taxon>
        <taxon>Paenibacillaceae</taxon>
        <taxon>Paenibacillus</taxon>
    </lineage>
</organism>
<dbReference type="InterPro" id="IPR025716">
    <property type="entry name" value="Post-transcriptional_regulator"/>
</dbReference>
<evidence type="ECO:0000313" key="1">
    <source>
        <dbReference type="EMBL" id="ANF98038.1"/>
    </source>
</evidence>
<evidence type="ECO:0000313" key="2">
    <source>
        <dbReference type="Proteomes" id="UP000078148"/>
    </source>
</evidence>
<dbReference type="Proteomes" id="UP000078148">
    <property type="component" value="Chromosome"/>
</dbReference>
<proteinExistence type="predicted"/>
<reference evidence="1 2" key="2">
    <citation type="journal article" date="2016" name="Int. J. Syst. Evol. Microbiol.">
        <title>Paenibacillus bovis sp. nov., isolated from raw yak (Bos grunniens) milk.</title>
        <authorList>
            <person name="Gao C."/>
            <person name="Han J."/>
            <person name="Liu Z."/>
            <person name="Xu X."/>
            <person name="Hang F."/>
            <person name="Wu Z."/>
        </authorList>
    </citation>
    <scope>NUCLEOTIDE SEQUENCE [LARGE SCALE GENOMIC DNA]</scope>
    <source>
        <strain evidence="1 2">BD3526</strain>
    </source>
</reference>
<keyword evidence="2" id="KW-1185">Reference proteome</keyword>
<accession>A0A172ZKB0</accession>
<evidence type="ECO:0008006" key="3">
    <source>
        <dbReference type="Google" id="ProtNLM"/>
    </source>
</evidence>
<sequence length="96" mass="11304">MDMDELSNAELTELIDSLCQSKIEEFAMLGYEQLTSEELWDCLNNKYEKQGMPRLYELVNDILSMKPNQLMHYLTMSSYKKMESTDMQEFRPPYGG</sequence>
<name>A0A172ZKB0_9BACL</name>
<dbReference type="KEGG" id="pbv:AR543_19765"/>